<evidence type="ECO:0000313" key="2">
    <source>
        <dbReference type="Proteomes" id="UP001054837"/>
    </source>
</evidence>
<dbReference type="AlphaFoldDB" id="A0AAV4WGJ8"/>
<dbReference type="EMBL" id="BPLQ01014670">
    <property type="protein sequence ID" value="GIY81877.1"/>
    <property type="molecule type" value="Genomic_DNA"/>
</dbReference>
<accession>A0AAV4WGJ8</accession>
<reference evidence="1 2" key="1">
    <citation type="submission" date="2021-06" db="EMBL/GenBank/DDBJ databases">
        <title>Caerostris darwini draft genome.</title>
        <authorList>
            <person name="Kono N."/>
            <person name="Arakawa K."/>
        </authorList>
    </citation>
    <scope>NUCLEOTIDE SEQUENCE [LARGE SCALE GENOMIC DNA]</scope>
</reference>
<keyword evidence="2" id="KW-1185">Reference proteome</keyword>
<name>A0AAV4WGJ8_9ARAC</name>
<gene>
    <name evidence="1" type="ORF">CDAR_43161</name>
</gene>
<evidence type="ECO:0008006" key="3">
    <source>
        <dbReference type="Google" id="ProtNLM"/>
    </source>
</evidence>
<protein>
    <recommendedName>
        <fullName evidence="3">LAGLIDADG homing endonuclease</fullName>
    </recommendedName>
</protein>
<proteinExistence type="predicted"/>
<sequence length="105" mass="11985">MGKFTKWYQCFLQFETLLSPSWLLPVYFGNGILPSEDRLGPLSFAVVKYTGMGGYTPKVRNASSCSAVTLHNKDLWFVTFNNKCSKGSFTHTESREEILHFCVFE</sequence>
<comment type="caution">
    <text evidence="1">The sequence shown here is derived from an EMBL/GenBank/DDBJ whole genome shotgun (WGS) entry which is preliminary data.</text>
</comment>
<dbReference type="Proteomes" id="UP001054837">
    <property type="component" value="Unassembled WGS sequence"/>
</dbReference>
<evidence type="ECO:0000313" key="1">
    <source>
        <dbReference type="EMBL" id="GIY81877.1"/>
    </source>
</evidence>
<organism evidence="1 2">
    <name type="scientific">Caerostris darwini</name>
    <dbReference type="NCBI Taxonomy" id="1538125"/>
    <lineage>
        <taxon>Eukaryota</taxon>
        <taxon>Metazoa</taxon>
        <taxon>Ecdysozoa</taxon>
        <taxon>Arthropoda</taxon>
        <taxon>Chelicerata</taxon>
        <taxon>Arachnida</taxon>
        <taxon>Araneae</taxon>
        <taxon>Araneomorphae</taxon>
        <taxon>Entelegynae</taxon>
        <taxon>Araneoidea</taxon>
        <taxon>Araneidae</taxon>
        <taxon>Caerostris</taxon>
    </lineage>
</organism>